<dbReference type="EMBL" id="SWFS01000134">
    <property type="protein sequence ID" value="KAA8915867.1"/>
    <property type="molecule type" value="Genomic_DNA"/>
</dbReference>
<dbReference type="OrthoDB" id="3984218at2759"/>
<dbReference type="InterPro" id="IPR002938">
    <property type="entry name" value="FAD-bd"/>
</dbReference>
<dbReference type="AlphaFoldDB" id="A0A642V8F9"/>
<dbReference type="PANTHER" id="PTHR46865:SF2">
    <property type="entry name" value="MONOOXYGENASE"/>
    <property type="match status" value="1"/>
</dbReference>
<proteinExistence type="predicted"/>
<evidence type="ECO:0000256" key="1">
    <source>
        <dbReference type="ARBA" id="ARBA00022630"/>
    </source>
</evidence>
<dbReference type="Gene3D" id="3.30.9.10">
    <property type="entry name" value="D-Amino Acid Oxidase, subunit A, domain 2"/>
    <property type="match status" value="1"/>
</dbReference>
<evidence type="ECO:0000259" key="4">
    <source>
        <dbReference type="Pfam" id="PF01494"/>
    </source>
</evidence>
<comment type="caution">
    <text evidence="5">The sequence shown here is derived from an EMBL/GenBank/DDBJ whole genome shotgun (WGS) entry which is preliminary data.</text>
</comment>
<keyword evidence="2" id="KW-0274">FAD</keyword>
<keyword evidence="6" id="KW-1185">Reference proteome</keyword>
<evidence type="ECO:0000313" key="6">
    <source>
        <dbReference type="Proteomes" id="UP000761534"/>
    </source>
</evidence>
<dbReference type="VEuPathDB" id="FungiDB:TRICI_001992"/>
<dbReference type="Pfam" id="PF01494">
    <property type="entry name" value="FAD_binding_3"/>
    <property type="match status" value="1"/>
</dbReference>
<dbReference type="PANTHER" id="PTHR46865">
    <property type="entry name" value="OXIDOREDUCTASE-RELATED"/>
    <property type="match status" value="1"/>
</dbReference>
<name>A0A642V8F9_9ASCO</name>
<evidence type="ECO:0000313" key="5">
    <source>
        <dbReference type="EMBL" id="KAA8915867.1"/>
    </source>
</evidence>
<gene>
    <name evidence="5" type="ORF">TRICI_001992</name>
</gene>
<dbReference type="Proteomes" id="UP000761534">
    <property type="component" value="Unassembled WGS sequence"/>
</dbReference>
<keyword evidence="1" id="KW-0285">Flavoprotein</keyword>
<accession>A0A642V8F9</accession>
<reference evidence="5" key="1">
    <citation type="journal article" date="2019" name="G3 (Bethesda)">
        <title>Genome Assemblies of Two Rare Opportunistic Yeast Pathogens: Diutina rugosa (syn. Candida rugosa) and Trichomonascus ciferrii (syn. Candida ciferrii).</title>
        <authorList>
            <person name="Mixao V."/>
            <person name="Saus E."/>
            <person name="Hansen A.P."/>
            <person name="Lass-Florl C."/>
            <person name="Gabaldon T."/>
        </authorList>
    </citation>
    <scope>NUCLEOTIDE SEQUENCE</scope>
    <source>
        <strain evidence="5">CBS 4856</strain>
    </source>
</reference>
<sequence length="402" mass="44838">MKVLICGGGCAGPSLAFWLSRSGHDVTIVERLPNLRASGAQIDLRGQGIEVVRRMGLLEKVREKRVNEAGVEFVDRNGSVIAGVMANTSGQGAQSLTSEYEIMRGDLVNILYGATKDNVKYIFGTAVESFEQDDEKVTIHFSNGQTDTFDILVGADGQGSRIRKAILPPDAPDPCHRLGVHAAYWIVPRDETDSNMRKSYLSPGRRWIMRRTHNSTETQAYFIVRDDSPEVSSLHRAPIDTQKGFWKQRFSDAGWQSKRFIDGMDTASNFYSHEAIQVYLDEWYKNRVVLLGDAAYCLSFFSGMGTTGALIGAYILAGEINKSPNDPTQAFVSYQKQMTPFVEGARSIVPTMVKLSLLDSQWAINLLLFVFKLITRLRILELATKFSTDEKGDFKMPDYSDA</sequence>
<dbReference type="Gene3D" id="3.50.50.60">
    <property type="entry name" value="FAD/NAD(P)-binding domain"/>
    <property type="match status" value="1"/>
</dbReference>
<evidence type="ECO:0000256" key="2">
    <source>
        <dbReference type="ARBA" id="ARBA00022827"/>
    </source>
</evidence>
<dbReference type="SUPFAM" id="SSF51905">
    <property type="entry name" value="FAD/NAD(P)-binding domain"/>
    <property type="match status" value="1"/>
</dbReference>
<dbReference type="GO" id="GO:0071949">
    <property type="term" value="F:FAD binding"/>
    <property type="evidence" value="ECO:0007669"/>
    <property type="project" value="InterPro"/>
</dbReference>
<evidence type="ECO:0000256" key="3">
    <source>
        <dbReference type="ARBA" id="ARBA00023002"/>
    </source>
</evidence>
<organism evidence="5 6">
    <name type="scientific">Trichomonascus ciferrii</name>
    <dbReference type="NCBI Taxonomy" id="44093"/>
    <lineage>
        <taxon>Eukaryota</taxon>
        <taxon>Fungi</taxon>
        <taxon>Dikarya</taxon>
        <taxon>Ascomycota</taxon>
        <taxon>Saccharomycotina</taxon>
        <taxon>Dipodascomycetes</taxon>
        <taxon>Dipodascales</taxon>
        <taxon>Trichomonascaceae</taxon>
        <taxon>Trichomonascus</taxon>
        <taxon>Trichomonascus ciferrii complex</taxon>
    </lineage>
</organism>
<dbReference type="InterPro" id="IPR036188">
    <property type="entry name" value="FAD/NAD-bd_sf"/>
</dbReference>
<dbReference type="InterPro" id="IPR051704">
    <property type="entry name" value="FAD_aromatic-hydroxylase"/>
</dbReference>
<dbReference type="PRINTS" id="PR00420">
    <property type="entry name" value="RNGMNOXGNASE"/>
</dbReference>
<keyword evidence="3" id="KW-0560">Oxidoreductase</keyword>
<feature type="domain" description="FAD-binding" evidence="4">
    <location>
        <begin position="2"/>
        <end position="318"/>
    </location>
</feature>
<dbReference type="GO" id="GO:0016491">
    <property type="term" value="F:oxidoreductase activity"/>
    <property type="evidence" value="ECO:0007669"/>
    <property type="project" value="UniProtKB-KW"/>
</dbReference>
<protein>
    <recommendedName>
        <fullName evidence="4">FAD-binding domain-containing protein</fullName>
    </recommendedName>
</protein>